<reference evidence="6 7" key="1">
    <citation type="submission" date="2015-09" db="EMBL/GenBank/DDBJ databases">
        <title>Draft genome sequence of Kouleothrix aurantiaca JCM 19913.</title>
        <authorList>
            <person name="Hemp J."/>
        </authorList>
    </citation>
    <scope>NUCLEOTIDE SEQUENCE [LARGE SCALE GENOMIC DNA]</scope>
    <source>
        <strain evidence="6 7">COM-B</strain>
    </source>
</reference>
<dbReference type="InterPro" id="IPR036390">
    <property type="entry name" value="WH_DNA-bd_sf"/>
</dbReference>
<dbReference type="PANTHER" id="PTHR30346">
    <property type="entry name" value="TRANSCRIPTIONAL DUAL REGULATOR HCAR-RELATED"/>
    <property type="match status" value="1"/>
</dbReference>
<proteinExistence type="inferred from homology"/>
<dbReference type="Gene3D" id="1.10.10.10">
    <property type="entry name" value="Winged helix-like DNA-binding domain superfamily/Winged helix DNA-binding domain"/>
    <property type="match status" value="1"/>
</dbReference>
<protein>
    <recommendedName>
        <fullName evidence="5">HTH lysR-type domain-containing protein</fullName>
    </recommendedName>
</protein>
<dbReference type="PANTHER" id="PTHR30346:SF28">
    <property type="entry name" value="HTH-TYPE TRANSCRIPTIONAL REGULATOR CYNR"/>
    <property type="match status" value="1"/>
</dbReference>
<dbReference type="Pfam" id="PF03466">
    <property type="entry name" value="LysR_substrate"/>
    <property type="match status" value="1"/>
</dbReference>
<dbReference type="PRINTS" id="PR00039">
    <property type="entry name" value="HTHLYSR"/>
</dbReference>
<keyword evidence="3" id="KW-0238">DNA-binding</keyword>
<evidence type="ECO:0000256" key="2">
    <source>
        <dbReference type="ARBA" id="ARBA00023015"/>
    </source>
</evidence>
<evidence type="ECO:0000256" key="4">
    <source>
        <dbReference type="ARBA" id="ARBA00023163"/>
    </source>
</evidence>
<sequence>MVREGSFSRAAWTLQIAQPTISARIAALEEAVGGALFTRTSRRASLTPLGASFLPYARRALAMLNEGVEVARQTQEGQRGRVAVGVLGSLAGCLLGPVLADLLRERPALDVYVRSGSQQKVAELLCDGVVELGLLAWPCVDAPMVELAPVLQLREEVVLAVPRGHALAGRAAVSEEEVAAHCAPLLLVRWWQTTHARVARIAGQARAVANVPPETARTLLGAHAGIGFFTRPYRADLLAGGEVCAVPLAGAPLWRDSA</sequence>
<dbReference type="CDD" id="cd05466">
    <property type="entry name" value="PBP2_LTTR_substrate"/>
    <property type="match status" value="1"/>
</dbReference>
<dbReference type="InterPro" id="IPR005119">
    <property type="entry name" value="LysR_subst-bd"/>
</dbReference>
<evidence type="ECO:0000256" key="3">
    <source>
        <dbReference type="ARBA" id="ARBA00023125"/>
    </source>
</evidence>
<dbReference type="InterPro" id="IPR000847">
    <property type="entry name" value="LysR_HTH_N"/>
</dbReference>
<keyword evidence="4" id="KW-0804">Transcription</keyword>
<dbReference type="AlphaFoldDB" id="A0A0P9CQZ1"/>
<dbReference type="GO" id="GO:0003677">
    <property type="term" value="F:DNA binding"/>
    <property type="evidence" value="ECO:0007669"/>
    <property type="project" value="UniProtKB-KW"/>
</dbReference>
<dbReference type="GO" id="GO:0003700">
    <property type="term" value="F:DNA-binding transcription factor activity"/>
    <property type="evidence" value="ECO:0007669"/>
    <property type="project" value="InterPro"/>
</dbReference>
<name>A0A0P9CQZ1_9CHLR</name>
<feature type="non-terminal residue" evidence="6">
    <location>
        <position position="258"/>
    </location>
</feature>
<dbReference type="SUPFAM" id="SSF46785">
    <property type="entry name" value="Winged helix' DNA-binding domain"/>
    <property type="match status" value="1"/>
</dbReference>
<dbReference type="GO" id="GO:0032993">
    <property type="term" value="C:protein-DNA complex"/>
    <property type="evidence" value="ECO:0007669"/>
    <property type="project" value="TreeGrafter"/>
</dbReference>
<organism evidence="6 7">
    <name type="scientific">Kouleothrix aurantiaca</name>
    <dbReference type="NCBI Taxonomy" id="186479"/>
    <lineage>
        <taxon>Bacteria</taxon>
        <taxon>Bacillati</taxon>
        <taxon>Chloroflexota</taxon>
        <taxon>Chloroflexia</taxon>
        <taxon>Chloroflexales</taxon>
        <taxon>Roseiflexineae</taxon>
        <taxon>Roseiflexaceae</taxon>
        <taxon>Kouleothrix</taxon>
    </lineage>
</organism>
<accession>A0A0P9CQZ1</accession>
<evidence type="ECO:0000259" key="5">
    <source>
        <dbReference type="PROSITE" id="PS50931"/>
    </source>
</evidence>
<gene>
    <name evidence="6" type="ORF">SE17_39835</name>
</gene>
<dbReference type="EMBL" id="LJCR01002939">
    <property type="protein sequence ID" value="KPV48107.1"/>
    <property type="molecule type" value="Genomic_DNA"/>
</dbReference>
<evidence type="ECO:0000313" key="6">
    <source>
        <dbReference type="EMBL" id="KPV48107.1"/>
    </source>
</evidence>
<dbReference type="Gene3D" id="3.40.190.10">
    <property type="entry name" value="Periplasmic binding protein-like II"/>
    <property type="match status" value="2"/>
</dbReference>
<feature type="domain" description="HTH lysR-type" evidence="5">
    <location>
        <begin position="1"/>
        <end position="47"/>
    </location>
</feature>
<evidence type="ECO:0000256" key="1">
    <source>
        <dbReference type="ARBA" id="ARBA00009437"/>
    </source>
</evidence>
<dbReference type="SUPFAM" id="SSF53850">
    <property type="entry name" value="Periplasmic binding protein-like II"/>
    <property type="match status" value="1"/>
</dbReference>
<evidence type="ECO:0000313" key="7">
    <source>
        <dbReference type="Proteomes" id="UP000050509"/>
    </source>
</evidence>
<comment type="similarity">
    <text evidence="1">Belongs to the LysR transcriptional regulatory family.</text>
</comment>
<dbReference type="PROSITE" id="PS50931">
    <property type="entry name" value="HTH_LYSR"/>
    <property type="match status" value="1"/>
</dbReference>
<dbReference type="Proteomes" id="UP000050509">
    <property type="component" value="Unassembled WGS sequence"/>
</dbReference>
<keyword evidence="7" id="KW-1185">Reference proteome</keyword>
<keyword evidence="2" id="KW-0805">Transcription regulation</keyword>
<dbReference type="Pfam" id="PF00126">
    <property type="entry name" value="HTH_1"/>
    <property type="match status" value="1"/>
</dbReference>
<comment type="caution">
    <text evidence="6">The sequence shown here is derived from an EMBL/GenBank/DDBJ whole genome shotgun (WGS) entry which is preliminary data.</text>
</comment>
<dbReference type="InterPro" id="IPR036388">
    <property type="entry name" value="WH-like_DNA-bd_sf"/>
</dbReference>